<dbReference type="AlphaFoldDB" id="A0A2A6C7Q9"/>
<evidence type="ECO:0000313" key="1">
    <source>
        <dbReference type="EnsemblMetazoa" id="PPA01531.1"/>
    </source>
</evidence>
<protein>
    <submittedName>
        <fullName evidence="1">Uncharacterized protein</fullName>
    </submittedName>
</protein>
<name>A0A2A6C7Q9_PRIPA</name>
<accession>A0A2A6C7Q9</accession>
<dbReference type="Proteomes" id="UP000005239">
    <property type="component" value="Unassembled WGS sequence"/>
</dbReference>
<proteinExistence type="predicted"/>
<gene>
    <name evidence="1" type="primary">WBGene00091085</name>
</gene>
<keyword evidence="2" id="KW-1185">Reference proteome</keyword>
<reference evidence="1" key="2">
    <citation type="submission" date="2022-06" db="UniProtKB">
        <authorList>
            <consortium name="EnsemblMetazoa"/>
        </authorList>
    </citation>
    <scope>IDENTIFICATION</scope>
    <source>
        <strain evidence="1">PS312</strain>
    </source>
</reference>
<reference evidence="2" key="1">
    <citation type="journal article" date="2008" name="Nat. Genet.">
        <title>The Pristionchus pacificus genome provides a unique perspective on nematode lifestyle and parasitism.</title>
        <authorList>
            <person name="Dieterich C."/>
            <person name="Clifton S.W."/>
            <person name="Schuster L.N."/>
            <person name="Chinwalla A."/>
            <person name="Delehaunty K."/>
            <person name="Dinkelacker I."/>
            <person name="Fulton L."/>
            <person name="Fulton R."/>
            <person name="Godfrey J."/>
            <person name="Minx P."/>
            <person name="Mitreva M."/>
            <person name="Roeseler W."/>
            <person name="Tian H."/>
            <person name="Witte H."/>
            <person name="Yang S.P."/>
            <person name="Wilson R.K."/>
            <person name="Sommer R.J."/>
        </authorList>
    </citation>
    <scope>NUCLEOTIDE SEQUENCE [LARGE SCALE GENOMIC DNA]</scope>
    <source>
        <strain evidence="2">PS312</strain>
    </source>
</reference>
<sequence length="117" mass="13713">MVFVLIRRFSLPASSFLLLLSVTGLIVAYEYGPLLHYFRWWPTNDLRNLLLLLVSCITFYFLIAIPERMVDWIAGWTMCNPFLICCRYSHNTLFVAVSPWDDELGWILIAAFVRFSK</sequence>
<accession>A0A8R1U405</accession>
<dbReference type="EnsemblMetazoa" id="PPA01531.1">
    <property type="protein sequence ID" value="PPA01531.1"/>
    <property type="gene ID" value="WBGene00091085"/>
</dbReference>
<organism evidence="1 2">
    <name type="scientific">Pristionchus pacificus</name>
    <name type="common">Parasitic nematode worm</name>
    <dbReference type="NCBI Taxonomy" id="54126"/>
    <lineage>
        <taxon>Eukaryota</taxon>
        <taxon>Metazoa</taxon>
        <taxon>Ecdysozoa</taxon>
        <taxon>Nematoda</taxon>
        <taxon>Chromadorea</taxon>
        <taxon>Rhabditida</taxon>
        <taxon>Rhabditina</taxon>
        <taxon>Diplogasteromorpha</taxon>
        <taxon>Diplogasteroidea</taxon>
        <taxon>Neodiplogasteridae</taxon>
        <taxon>Pristionchus</taxon>
    </lineage>
</organism>
<evidence type="ECO:0000313" key="2">
    <source>
        <dbReference type="Proteomes" id="UP000005239"/>
    </source>
</evidence>